<accession>A0A8J5Z979</accession>
<keyword evidence="3" id="KW-1185">Reference proteome</keyword>
<name>A0A8J5Z979_9ROSI</name>
<gene>
    <name evidence="2" type="ORF">CXB51_008499</name>
</gene>
<dbReference type="AlphaFoldDB" id="A0A8J5Z979"/>
<dbReference type="Proteomes" id="UP000701853">
    <property type="component" value="Chromosome 4"/>
</dbReference>
<dbReference type="PANTHER" id="PTHR46033">
    <property type="entry name" value="PROTEIN MAIN-LIKE 2"/>
    <property type="match status" value="1"/>
</dbReference>
<dbReference type="PANTHER" id="PTHR46033:SF8">
    <property type="entry name" value="PROTEIN MAINTENANCE OF MERISTEMS-LIKE"/>
    <property type="match status" value="1"/>
</dbReference>
<sequence length="275" mass="32070">MAEKLIRLDNKHISVDQMTMSVDRVLQCYIRNMPGPPSPLIENYLREAGFWHVATIGRGCKLDLKLISVLVDRWRPETHTFHLPCRECTITLEEVHLQLGLPVDGYTVTGHILEPDNDSTGLERIRYARAYILEMIGGHLMPDLSRNLVHLRWLLKLVNFRAVGKLSWGSAVLATLYKEMWNYSASYVGIPTSLEDIRLVLDQRSEAQFQWTPYEDPAIRVVIPDEFLQNPNAWHVKVDLRQLYTDCPRYWSHYIEMWEIGMIIYLLENRSSFQS</sequence>
<comment type="caution">
    <text evidence="2">The sequence shown here is derived from an EMBL/GenBank/DDBJ whole genome shotgun (WGS) entry which is preliminary data.</text>
</comment>
<dbReference type="InterPro" id="IPR019557">
    <property type="entry name" value="AminoTfrase-like_pln_mobile"/>
</dbReference>
<dbReference type="OrthoDB" id="1436252at2759"/>
<organism evidence="2 3">
    <name type="scientific">Gossypium anomalum</name>
    <dbReference type="NCBI Taxonomy" id="47600"/>
    <lineage>
        <taxon>Eukaryota</taxon>
        <taxon>Viridiplantae</taxon>
        <taxon>Streptophyta</taxon>
        <taxon>Embryophyta</taxon>
        <taxon>Tracheophyta</taxon>
        <taxon>Spermatophyta</taxon>
        <taxon>Magnoliopsida</taxon>
        <taxon>eudicotyledons</taxon>
        <taxon>Gunneridae</taxon>
        <taxon>Pentapetalae</taxon>
        <taxon>rosids</taxon>
        <taxon>malvids</taxon>
        <taxon>Malvales</taxon>
        <taxon>Malvaceae</taxon>
        <taxon>Malvoideae</taxon>
        <taxon>Gossypium</taxon>
    </lineage>
</organism>
<dbReference type="InterPro" id="IPR044824">
    <property type="entry name" value="MAIN-like"/>
</dbReference>
<feature type="domain" description="Aminotransferase-like plant mobile" evidence="1">
    <location>
        <begin position="60"/>
        <end position="111"/>
    </location>
</feature>
<evidence type="ECO:0000313" key="3">
    <source>
        <dbReference type="Proteomes" id="UP000701853"/>
    </source>
</evidence>
<evidence type="ECO:0000313" key="2">
    <source>
        <dbReference type="EMBL" id="KAG8497265.1"/>
    </source>
</evidence>
<reference evidence="2 3" key="1">
    <citation type="journal article" date="2021" name="bioRxiv">
        <title>The Gossypium anomalum genome as a resource for cotton improvement and evolutionary analysis of hybrid incompatibility.</title>
        <authorList>
            <person name="Grover C.E."/>
            <person name="Yuan D."/>
            <person name="Arick M.A."/>
            <person name="Miller E.R."/>
            <person name="Hu G."/>
            <person name="Peterson D.G."/>
            <person name="Wendel J.F."/>
            <person name="Udall J.A."/>
        </authorList>
    </citation>
    <scope>NUCLEOTIDE SEQUENCE [LARGE SCALE GENOMIC DNA]</scope>
    <source>
        <strain evidence="2">JFW-Udall</strain>
        <tissue evidence="2">Leaf</tissue>
    </source>
</reference>
<evidence type="ECO:0000259" key="1">
    <source>
        <dbReference type="Pfam" id="PF10536"/>
    </source>
</evidence>
<protein>
    <recommendedName>
        <fullName evidence="1">Aminotransferase-like plant mobile domain-containing protein</fullName>
    </recommendedName>
</protein>
<dbReference type="GO" id="GO:0010073">
    <property type="term" value="P:meristem maintenance"/>
    <property type="evidence" value="ECO:0007669"/>
    <property type="project" value="InterPro"/>
</dbReference>
<proteinExistence type="predicted"/>
<feature type="domain" description="Aminotransferase-like plant mobile" evidence="1">
    <location>
        <begin position="127"/>
        <end position="184"/>
    </location>
</feature>
<dbReference type="EMBL" id="JAHUZN010000004">
    <property type="protein sequence ID" value="KAG8497265.1"/>
    <property type="molecule type" value="Genomic_DNA"/>
</dbReference>
<dbReference type="Pfam" id="PF10536">
    <property type="entry name" value="PMD"/>
    <property type="match status" value="2"/>
</dbReference>